<dbReference type="Proteomes" id="UP000800200">
    <property type="component" value="Unassembled WGS sequence"/>
</dbReference>
<keyword evidence="1" id="KW-1133">Transmembrane helix</keyword>
<feature type="transmembrane region" description="Helical" evidence="1">
    <location>
        <begin position="357"/>
        <end position="377"/>
    </location>
</feature>
<keyword evidence="3" id="KW-1185">Reference proteome</keyword>
<keyword evidence="1" id="KW-0812">Transmembrane</keyword>
<sequence length="406" mass="47165">MVLASILEFSPSTGKWHSRKAELEVPLNRVSPFPCYIFLTKSVYPKREAERRELLRHFNIPRMIATDMCNQCNGYFGSKEVYNETDQTQSYNTWLRCLVKISHHTPQGGTGYTWYEMTFFTHWEPNRCMAVCVDIPDNFLTDLEHALSTESAVLDLSDPFTLHIPLMDQIIMLYDQSVWRIRDLIRRVEKNREKDQAADADFSELHEISRHSTHSSETLSVTIQTMEDLQQRHREFHEHSLSPIAVTSTGWKATQQYMGFQAQLIRNLKLRSQANQERLLNEITLAYNTITQRDSKVMVEIGEATQSDSAAMKTVAVVTITFLPATFTSAIFSMSFFNFSPGDGSQADEWRVSGKIWIYWVVAVPLTGLALFSWFLWQRSKGQSLQIHNLWRRQFDRQRLKQDEKA</sequence>
<feature type="transmembrane region" description="Helical" evidence="1">
    <location>
        <begin position="315"/>
        <end position="337"/>
    </location>
</feature>
<evidence type="ECO:0000313" key="2">
    <source>
        <dbReference type="EMBL" id="KAF2191309.1"/>
    </source>
</evidence>
<evidence type="ECO:0008006" key="4">
    <source>
        <dbReference type="Google" id="ProtNLM"/>
    </source>
</evidence>
<gene>
    <name evidence="2" type="ORF">K469DRAFT_720289</name>
</gene>
<evidence type="ECO:0000256" key="1">
    <source>
        <dbReference type="SAM" id="Phobius"/>
    </source>
</evidence>
<reference evidence="2" key="1">
    <citation type="journal article" date="2020" name="Stud. Mycol.">
        <title>101 Dothideomycetes genomes: a test case for predicting lifestyles and emergence of pathogens.</title>
        <authorList>
            <person name="Haridas S."/>
            <person name="Albert R."/>
            <person name="Binder M."/>
            <person name="Bloem J."/>
            <person name="Labutti K."/>
            <person name="Salamov A."/>
            <person name="Andreopoulos B."/>
            <person name="Baker S."/>
            <person name="Barry K."/>
            <person name="Bills G."/>
            <person name="Bluhm B."/>
            <person name="Cannon C."/>
            <person name="Castanera R."/>
            <person name="Culley D."/>
            <person name="Daum C."/>
            <person name="Ezra D."/>
            <person name="Gonzalez J."/>
            <person name="Henrissat B."/>
            <person name="Kuo A."/>
            <person name="Liang C."/>
            <person name="Lipzen A."/>
            <person name="Lutzoni F."/>
            <person name="Magnuson J."/>
            <person name="Mondo S."/>
            <person name="Nolan M."/>
            <person name="Ohm R."/>
            <person name="Pangilinan J."/>
            <person name="Park H.-J."/>
            <person name="Ramirez L."/>
            <person name="Alfaro M."/>
            <person name="Sun H."/>
            <person name="Tritt A."/>
            <person name="Yoshinaga Y."/>
            <person name="Zwiers L.-H."/>
            <person name="Turgeon B."/>
            <person name="Goodwin S."/>
            <person name="Spatafora J."/>
            <person name="Crous P."/>
            <person name="Grigoriev I."/>
        </authorList>
    </citation>
    <scope>NUCLEOTIDE SEQUENCE</scope>
    <source>
        <strain evidence="2">CBS 207.26</strain>
    </source>
</reference>
<dbReference type="AlphaFoldDB" id="A0A6A6EKQ3"/>
<accession>A0A6A6EKQ3</accession>
<proteinExistence type="predicted"/>
<protein>
    <recommendedName>
        <fullName evidence="4">Cora-domain-containing protein</fullName>
    </recommendedName>
</protein>
<keyword evidence="1" id="KW-0472">Membrane</keyword>
<dbReference type="EMBL" id="ML994617">
    <property type="protein sequence ID" value="KAF2191309.1"/>
    <property type="molecule type" value="Genomic_DNA"/>
</dbReference>
<organism evidence="2 3">
    <name type="scientific">Zopfia rhizophila CBS 207.26</name>
    <dbReference type="NCBI Taxonomy" id="1314779"/>
    <lineage>
        <taxon>Eukaryota</taxon>
        <taxon>Fungi</taxon>
        <taxon>Dikarya</taxon>
        <taxon>Ascomycota</taxon>
        <taxon>Pezizomycotina</taxon>
        <taxon>Dothideomycetes</taxon>
        <taxon>Dothideomycetes incertae sedis</taxon>
        <taxon>Zopfiaceae</taxon>
        <taxon>Zopfia</taxon>
    </lineage>
</organism>
<dbReference type="Gene3D" id="1.20.58.340">
    <property type="entry name" value="Magnesium transport protein CorA, transmembrane region"/>
    <property type="match status" value="1"/>
</dbReference>
<evidence type="ECO:0000313" key="3">
    <source>
        <dbReference type="Proteomes" id="UP000800200"/>
    </source>
</evidence>
<dbReference type="OrthoDB" id="2830640at2759"/>
<name>A0A6A6EKQ3_9PEZI</name>